<evidence type="ECO:0000256" key="4">
    <source>
        <dbReference type="ARBA" id="ARBA00020831"/>
    </source>
</evidence>
<feature type="transmembrane region" description="Helical" evidence="14">
    <location>
        <begin position="860"/>
        <end position="878"/>
    </location>
</feature>
<organism evidence="16 18">
    <name type="scientific">Schizosaccharomyces japonicus (strain yFS275 / FY16936)</name>
    <name type="common">Fission yeast</name>
    <dbReference type="NCBI Taxonomy" id="402676"/>
    <lineage>
        <taxon>Eukaryota</taxon>
        <taxon>Fungi</taxon>
        <taxon>Dikarya</taxon>
        <taxon>Ascomycota</taxon>
        <taxon>Taphrinomycotina</taxon>
        <taxon>Schizosaccharomycetes</taxon>
        <taxon>Schizosaccharomycetales</taxon>
        <taxon>Schizosaccharomycetaceae</taxon>
        <taxon>Schizosaccharomyces</taxon>
    </lineage>
</organism>
<evidence type="ECO:0000256" key="9">
    <source>
        <dbReference type="ARBA" id="ARBA00022989"/>
    </source>
</evidence>
<gene>
    <name evidence="17" type="primary">its8</name>
    <name evidence="16" type="ORF">SJAG_04165</name>
</gene>
<feature type="domain" description="GPI ethanolamine phosphate transferase 1 C-terminal" evidence="15">
    <location>
        <begin position="434"/>
        <end position="883"/>
    </location>
</feature>
<dbReference type="STRING" id="402676.B6K636"/>
<keyword evidence="18" id="KW-1185">Reference proteome</keyword>
<evidence type="ECO:0000256" key="1">
    <source>
        <dbReference type="ARBA" id="ARBA00004477"/>
    </source>
</evidence>
<feature type="transmembrane region" description="Helical" evidence="14">
    <location>
        <begin position="787"/>
        <end position="807"/>
    </location>
</feature>
<evidence type="ECO:0000256" key="12">
    <source>
        <dbReference type="ARBA" id="ARBA00023316"/>
    </source>
</evidence>
<dbReference type="AlphaFoldDB" id="B6K636"/>
<feature type="transmembrane region" description="Helical" evidence="14">
    <location>
        <begin position="547"/>
        <end position="567"/>
    </location>
</feature>
<keyword evidence="10 14" id="KW-0472">Membrane</keyword>
<dbReference type="SUPFAM" id="SSF53649">
    <property type="entry name" value="Alkaline phosphatase-like"/>
    <property type="match status" value="1"/>
</dbReference>
<dbReference type="InterPro" id="IPR037671">
    <property type="entry name" value="PIGN_N"/>
</dbReference>
<dbReference type="Pfam" id="PF04987">
    <property type="entry name" value="PigN"/>
    <property type="match status" value="1"/>
</dbReference>
<dbReference type="GO" id="GO:0051377">
    <property type="term" value="F:mannose-ethanolamine phosphotransferase activity"/>
    <property type="evidence" value="ECO:0000318"/>
    <property type="project" value="GO_Central"/>
</dbReference>
<dbReference type="Proteomes" id="UP000001744">
    <property type="component" value="Unassembled WGS sequence"/>
</dbReference>
<feature type="transmembrane region" description="Helical" evidence="14">
    <location>
        <begin position="445"/>
        <end position="468"/>
    </location>
</feature>
<dbReference type="OMA" id="QSYFHRE"/>
<comment type="similarity">
    <text evidence="3 14">Belongs to the PIGG/PIGN/PIGO family. PIGN subfamily.</text>
</comment>
<dbReference type="UniPathway" id="UPA00196"/>
<feature type="transmembrane region" description="Helical" evidence="14">
    <location>
        <begin position="625"/>
        <end position="645"/>
    </location>
</feature>
<proteinExistence type="inferred from homology"/>
<feature type="transmembrane region" description="Helical" evidence="14">
    <location>
        <begin position="573"/>
        <end position="589"/>
    </location>
</feature>
<dbReference type="eggNOG" id="KOG2124">
    <property type="taxonomic scope" value="Eukaryota"/>
</dbReference>
<evidence type="ECO:0000256" key="2">
    <source>
        <dbReference type="ARBA" id="ARBA00004687"/>
    </source>
</evidence>
<dbReference type="GeneID" id="7049332"/>
<dbReference type="GO" id="GO:0071555">
    <property type="term" value="P:cell wall organization"/>
    <property type="evidence" value="ECO:0007669"/>
    <property type="project" value="UniProtKB-KW"/>
</dbReference>
<dbReference type="GO" id="GO:0006506">
    <property type="term" value="P:GPI anchor biosynthetic process"/>
    <property type="evidence" value="ECO:0000318"/>
    <property type="project" value="GO_Central"/>
</dbReference>
<comment type="function">
    <text evidence="13 14">Ethanolamine phosphate transferase involved in glycosylphosphatidylinositol-anchor biosynthesis. Transfers ethanolamine phosphate to the first alpha-1,4-linked mannose of the glycosylphosphatidylinositol precursor of GPI-anchor.</text>
</comment>
<evidence type="ECO:0000256" key="11">
    <source>
        <dbReference type="ARBA" id="ARBA00023180"/>
    </source>
</evidence>
<keyword evidence="11" id="KW-0325">Glycoprotein</keyword>
<feature type="transmembrane region" description="Helical" evidence="14">
    <location>
        <begin position="719"/>
        <end position="737"/>
    </location>
</feature>
<dbReference type="CDD" id="cd16020">
    <property type="entry name" value="GPI_EPT_1"/>
    <property type="match status" value="1"/>
</dbReference>
<keyword evidence="9 14" id="KW-1133">Transmembrane helix</keyword>
<dbReference type="InterPro" id="IPR017852">
    <property type="entry name" value="GPI_EtnP_transferase_1_C"/>
</dbReference>
<evidence type="ECO:0000313" key="18">
    <source>
        <dbReference type="Proteomes" id="UP000001744"/>
    </source>
</evidence>
<evidence type="ECO:0000259" key="15">
    <source>
        <dbReference type="Pfam" id="PF04987"/>
    </source>
</evidence>
<dbReference type="InterPro" id="IPR002591">
    <property type="entry name" value="Phosphodiest/P_Trfase"/>
</dbReference>
<evidence type="ECO:0000256" key="14">
    <source>
        <dbReference type="RuleBase" id="RU367138"/>
    </source>
</evidence>
<dbReference type="InterPro" id="IPR007070">
    <property type="entry name" value="GPI_EtnP_transferase_1"/>
</dbReference>
<evidence type="ECO:0000256" key="8">
    <source>
        <dbReference type="ARBA" id="ARBA00022824"/>
    </source>
</evidence>
<keyword evidence="8 14" id="KW-0256">Endoplasmic reticulum</keyword>
<dbReference type="PANTHER" id="PTHR12250">
    <property type="entry name" value="PHOSPHATIDYLINOSITOL GLYCAN, CLASS N"/>
    <property type="match status" value="1"/>
</dbReference>
<keyword evidence="6 14" id="KW-0808">Transferase</keyword>
<dbReference type="RefSeq" id="XP_002175283.1">
    <property type="nucleotide sequence ID" value="XM_002175247.2"/>
</dbReference>
<evidence type="ECO:0000313" key="16">
    <source>
        <dbReference type="EMBL" id="EEB08990.1"/>
    </source>
</evidence>
<keyword evidence="7 14" id="KW-0812">Transmembrane</keyword>
<dbReference type="PANTHER" id="PTHR12250:SF0">
    <property type="entry name" value="GPI ETHANOLAMINE PHOSPHATE TRANSFERASE 1"/>
    <property type="match status" value="1"/>
</dbReference>
<evidence type="ECO:0000256" key="7">
    <source>
        <dbReference type="ARBA" id="ARBA00022692"/>
    </source>
</evidence>
<name>B6K636_SCHJY</name>
<dbReference type="GO" id="GO:0005789">
    <property type="term" value="C:endoplasmic reticulum membrane"/>
    <property type="evidence" value="ECO:0000318"/>
    <property type="project" value="GO_Central"/>
</dbReference>
<evidence type="ECO:0000256" key="5">
    <source>
        <dbReference type="ARBA" id="ARBA00022502"/>
    </source>
</evidence>
<dbReference type="JaponicusDB" id="SJAG_04165">
    <property type="gene designation" value="its8"/>
</dbReference>
<feature type="transmembrane region" description="Helical" evidence="14">
    <location>
        <begin position="480"/>
        <end position="501"/>
    </location>
</feature>
<evidence type="ECO:0000256" key="10">
    <source>
        <dbReference type="ARBA" id="ARBA00023136"/>
    </source>
</evidence>
<evidence type="ECO:0000256" key="6">
    <source>
        <dbReference type="ARBA" id="ARBA00022679"/>
    </source>
</evidence>
<protein>
    <recommendedName>
        <fullName evidence="4 14">GPI ethanolamine phosphate transferase 1</fullName>
        <ecNumber evidence="14">2.-.-.-</ecNumber>
    </recommendedName>
</protein>
<feature type="transmembrane region" description="Helical" evidence="14">
    <location>
        <begin position="827"/>
        <end position="848"/>
    </location>
</feature>
<reference evidence="16 18" key="1">
    <citation type="journal article" date="2011" name="Science">
        <title>Comparative functional genomics of the fission yeasts.</title>
        <authorList>
            <person name="Rhind N."/>
            <person name="Chen Z."/>
            <person name="Yassour M."/>
            <person name="Thompson D.A."/>
            <person name="Haas B.J."/>
            <person name="Habib N."/>
            <person name="Wapinski I."/>
            <person name="Roy S."/>
            <person name="Lin M.F."/>
            <person name="Heiman D.I."/>
            <person name="Young S.K."/>
            <person name="Furuya K."/>
            <person name="Guo Y."/>
            <person name="Pidoux A."/>
            <person name="Chen H.M."/>
            <person name="Robbertse B."/>
            <person name="Goldberg J.M."/>
            <person name="Aoki K."/>
            <person name="Bayne E.H."/>
            <person name="Berlin A.M."/>
            <person name="Desjardins C.A."/>
            <person name="Dobbs E."/>
            <person name="Dukaj L."/>
            <person name="Fan L."/>
            <person name="FitzGerald M.G."/>
            <person name="French C."/>
            <person name="Gujja S."/>
            <person name="Hansen K."/>
            <person name="Keifenheim D."/>
            <person name="Levin J.Z."/>
            <person name="Mosher R.A."/>
            <person name="Mueller C.A."/>
            <person name="Pfiffner J."/>
            <person name="Priest M."/>
            <person name="Russ C."/>
            <person name="Smialowska A."/>
            <person name="Swoboda P."/>
            <person name="Sykes S.M."/>
            <person name="Vaughn M."/>
            <person name="Vengrova S."/>
            <person name="Yoder R."/>
            <person name="Zeng Q."/>
            <person name="Allshire R."/>
            <person name="Baulcombe D."/>
            <person name="Birren B.W."/>
            <person name="Brown W."/>
            <person name="Ekwall K."/>
            <person name="Kellis M."/>
            <person name="Leatherwood J."/>
            <person name="Levin H."/>
            <person name="Margalit H."/>
            <person name="Martienssen R."/>
            <person name="Nieduszynski C.A."/>
            <person name="Spatafora J.W."/>
            <person name="Friedman N."/>
            <person name="Dalgaard J.Z."/>
            <person name="Baumann P."/>
            <person name="Niki H."/>
            <person name="Regev A."/>
            <person name="Nusbaum C."/>
        </authorList>
    </citation>
    <scope>NUCLEOTIDE SEQUENCE [LARGE SCALE GENOMIC DNA]</scope>
    <source>
        <strain evidence="18">yFS275 / FY16936</strain>
    </source>
</reference>
<dbReference type="OrthoDB" id="2748310at2759"/>
<keyword evidence="12" id="KW-0961">Cell wall biogenesis/degradation</keyword>
<dbReference type="EMBL" id="KE651167">
    <property type="protein sequence ID" value="EEB08990.1"/>
    <property type="molecule type" value="Genomic_DNA"/>
</dbReference>
<feature type="transmembrane region" description="Helical" evidence="14">
    <location>
        <begin position="601"/>
        <end position="619"/>
    </location>
</feature>
<dbReference type="VEuPathDB" id="FungiDB:SJAG_04165"/>
<feature type="transmembrane region" description="Helical" evidence="14">
    <location>
        <begin position="884"/>
        <end position="907"/>
    </location>
</feature>
<sequence>MLGRLLLLGILFHVIYLKSIFDIYFVTPLVHGMQQYAVEEHPAKRLFLVVGDGLRADKLLQKHPSHMLDNDQEYAAPFLRSIILNNGSFGISHTRVPTESRPGHVAIIAGFYEDVSAVTKGWKMNPVNFDSVFNQSRHTYSFGSPDILPMFAHGASDPDRVDAFMYPPEYEDFSASGIVQDEWVFEHVEQMFNASFHDPKLWEMLHQDKLVFFLHLLGIDTVGHSKRPYSKDYVENIQYVDTNLQRVVEMVNKYYEDDKATSWVFTADHGMSDYGSHGDGSLDNTRTPLIAWGAGIRKPIHSSEGHDGYSRPWGLDSVKRLDVKQADIAPLMSYLLGLNFPSNSVGEIPLDFLDCDDAQKAKAAFVNALVVGEQYHVKSSSKAETQFYYKPYPALANYQAHVQDFNTSVHTAITEGRYGDAIAYSLDFTSKSLDGLRYLQRYDWFLLRTIVLCGYVGWILYILCSVFAQNASAKVHPRRRTVASTIILSLPSAVLYVFFYLQKSPLAYYLYLLFPTLFVQLLYTKAPQGIDGFKNFLTLTKTQRKTSAINTICGLSLVFVFLESVVASYFHRNIYSVYFILLSLWPWVFHTKFSFQNKAICALWSVFSLTTGAFTLLPAEKIESPLLIDIGGIIMLVLGVSYIIFSRSRLSAKDSSVPISQLILQCSCIFFTSLLTKKIVNHLQNNLPVLIGLRVLSFALLCTSFVIPFASARSLKHYFADRLVILFLMICPTLVFFTISFESLFNVSFFMTLCLWMELETRLKEAHEKKSNGVYLPVELSHIRTSMFFYIFIQVAFFGTGNVASISSFSLDSVKRLIPVFNPFVQGAILILIIIIPFVVLSAVFGIMNERLGRKQRNTFFIAMAMADVVTINFFYLVRDEGSWLEIGISISHFCISNFLVVFFIALEHASILISKGVYYKHPLKIKKDL</sequence>
<comment type="subcellular location">
    <subcellularLocation>
        <location evidence="1 14">Endoplasmic reticulum membrane</location>
        <topology evidence="1 14">Multi-pass membrane protein</topology>
    </subcellularLocation>
</comment>
<evidence type="ECO:0000256" key="3">
    <source>
        <dbReference type="ARBA" id="ARBA00008400"/>
    </source>
</evidence>
<dbReference type="FunFam" id="3.40.720.10:FF:000015">
    <property type="entry name" value="GPI ethanolamine phosphate transferase 1"/>
    <property type="match status" value="1"/>
</dbReference>
<dbReference type="EC" id="2.-.-.-" evidence="14"/>
<keyword evidence="5 14" id="KW-0337">GPI-anchor biosynthesis</keyword>
<comment type="pathway">
    <text evidence="2 14">Glycolipid biosynthesis; glycosylphosphatidylinositol-anchor biosynthesis.</text>
</comment>
<dbReference type="Gene3D" id="3.40.720.10">
    <property type="entry name" value="Alkaline Phosphatase, subunit A"/>
    <property type="match status" value="1"/>
</dbReference>
<accession>B6K636</accession>
<evidence type="ECO:0000256" key="13">
    <source>
        <dbReference type="ARBA" id="ARBA00024850"/>
    </source>
</evidence>
<feature type="transmembrane region" description="Helical" evidence="14">
    <location>
        <begin position="687"/>
        <end position="707"/>
    </location>
</feature>
<dbReference type="InterPro" id="IPR017850">
    <property type="entry name" value="Alkaline_phosphatase_core_sf"/>
</dbReference>
<dbReference type="Pfam" id="PF01663">
    <property type="entry name" value="Phosphodiest"/>
    <property type="match status" value="1"/>
</dbReference>
<evidence type="ECO:0000313" key="17">
    <source>
        <dbReference type="JaponicusDB" id="SJAG_04165"/>
    </source>
</evidence>
<feature type="transmembrane region" description="Helical" evidence="14">
    <location>
        <begin position="507"/>
        <end position="526"/>
    </location>
</feature>
<dbReference type="HOGENOM" id="CLU_007676_0_0_1"/>